<dbReference type="PROSITE" id="PS50216">
    <property type="entry name" value="DHHC"/>
    <property type="match status" value="1"/>
</dbReference>
<dbReference type="PANTHER" id="PTHR22883">
    <property type="entry name" value="ZINC FINGER DHHC DOMAIN CONTAINING PROTEIN"/>
    <property type="match status" value="1"/>
</dbReference>
<comment type="catalytic activity">
    <reaction evidence="10 11">
        <text>L-cysteinyl-[protein] + hexadecanoyl-CoA = S-hexadecanoyl-L-cysteinyl-[protein] + CoA</text>
        <dbReference type="Rhea" id="RHEA:36683"/>
        <dbReference type="Rhea" id="RHEA-COMP:10131"/>
        <dbReference type="Rhea" id="RHEA-COMP:11032"/>
        <dbReference type="ChEBI" id="CHEBI:29950"/>
        <dbReference type="ChEBI" id="CHEBI:57287"/>
        <dbReference type="ChEBI" id="CHEBI:57379"/>
        <dbReference type="ChEBI" id="CHEBI:74151"/>
        <dbReference type="EC" id="2.3.1.225"/>
    </reaction>
</comment>
<evidence type="ECO:0000256" key="8">
    <source>
        <dbReference type="ARBA" id="ARBA00023315"/>
    </source>
</evidence>
<evidence type="ECO:0000256" key="5">
    <source>
        <dbReference type="ARBA" id="ARBA00023136"/>
    </source>
</evidence>
<evidence type="ECO:0000256" key="3">
    <source>
        <dbReference type="ARBA" id="ARBA00022692"/>
    </source>
</evidence>
<feature type="transmembrane region" description="Helical" evidence="11">
    <location>
        <begin position="79"/>
        <end position="97"/>
    </location>
</feature>
<keyword evidence="8 11" id="KW-0012">Acyltransferase</keyword>
<feature type="domain" description="Palmitoyltransferase DHHC" evidence="12">
    <location>
        <begin position="177"/>
        <end position="296"/>
    </location>
</feature>
<sequence>MTRLNMRRRRYGQTSYANDPSLGSDYQESWFKTVYKWLVTIDGDSKLNEERGYRSLPYVTNYVFFLGGRLHTLRHKDHIWLLVLAIIVVPMVLFSVFEANKLWHTKLGYKALVFLFYYFWAMSCSFFIRTATSDAGVLPKNVHLAQLNNRFQIPQEYHNCVSLPTPSTARDPLSKVEVKYCTACRIWRPPRASHCSTCGVCIMTHDHHCFWVNNCIGQRNYRYFIAFLVSAVATALFLIANCSVHIARSQPRRPSRVPVTILLLTYACLVIWYPAILLGYHIFMTGTQQTTREFLRHVHSKNPVFTVIRPAEHNPYDTGSFLRNMAHLMLQPRGPSAFSARERHRRGDWRFVTVPGTHSFEKLHSSQA</sequence>
<evidence type="ECO:0000256" key="7">
    <source>
        <dbReference type="ARBA" id="ARBA00023288"/>
    </source>
</evidence>
<reference evidence="13 14" key="1">
    <citation type="submission" date="2020-06" db="EMBL/GenBank/DDBJ databases">
        <title>The yeast mating-type switching endonuclease HO is a domesticated member of an unorthodox homing genetic element family.</title>
        <authorList>
            <person name="Coughlan A.Y."/>
            <person name="Lombardi L."/>
            <person name="Braun-Galleani S."/>
            <person name="Martos A.R."/>
            <person name="Galeote V."/>
            <person name="Bigey F."/>
            <person name="Dequin S."/>
            <person name="Byrne K.P."/>
            <person name="Wolfe K.H."/>
        </authorList>
    </citation>
    <scope>NUCLEOTIDE SEQUENCE [LARGE SCALE GENOMIC DNA]</scope>
    <source>
        <strain evidence="13 14">CBS764</strain>
    </source>
</reference>
<evidence type="ECO:0000256" key="1">
    <source>
        <dbReference type="ARBA" id="ARBA00004477"/>
    </source>
</evidence>
<dbReference type="GO" id="GO:0005789">
    <property type="term" value="C:endoplasmic reticulum membrane"/>
    <property type="evidence" value="ECO:0007669"/>
    <property type="project" value="UniProtKB-SubCell"/>
</dbReference>
<comment type="domain">
    <text evidence="11">The DHHC domain is required for palmitoyltransferase activity.</text>
</comment>
<dbReference type="InterPro" id="IPR001594">
    <property type="entry name" value="Palmitoyltrfase_DHHC"/>
</dbReference>
<dbReference type="KEGG" id="tgb:HG536_0C00660"/>
<evidence type="ECO:0000256" key="6">
    <source>
        <dbReference type="ARBA" id="ARBA00023139"/>
    </source>
</evidence>
<dbReference type="GO" id="GO:0005794">
    <property type="term" value="C:Golgi apparatus"/>
    <property type="evidence" value="ECO:0007669"/>
    <property type="project" value="TreeGrafter"/>
</dbReference>
<evidence type="ECO:0000313" key="14">
    <source>
        <dbReference type="Proteomes" id="UP000515788"/>
    </source>
</evidence>
<organism evidence="13 14">
    <name type="scientific">Torulaspora globosa</name>
    <dbReference type="NCBI Taxonomy" id="48254"/>
    <lineage>
        <taxon>Eukaryota</taxon>
        <taxon>Fungi</taxon>
        <taxon>Dikarya</taxon>
        <taxon>Ascomycota</taxon>
        <taxon>Saccharomycotina</taxon>
        <taxon>Saccharomycetes</taxon>
        <taxon>Saccharomycetales</taxon>
        <taxon>Saccharomycetaceae</taxon>
        <taxon>Torulaspora</taxon>
    </lineage>
</organism>
<feature type="transmembrane region" description="Helical" evidence="11">
    <location>
        <begin position="223"/>
        <end position="247"/>
    </location>
</feature>
<comment type="subcellular location">
    <subcellularLocation>
        <location evidence="1">Endoplasmic reticulum membrane</location>
        <topology evidence="1">Multi-pass membrane protein</topology>
    </subcellularLocation>
</comment>
<accession>A0A7G3ZEG3</accession>
<keyword evidence="7" id="KW-0449">Lipoprotein</keyword>
<dbReference type="Proteomes" id="UP000515788">
    <property type="component" value="Chromosome 3"/>
</dbReference>
<dbReference type="AlphaFoldDB" id="A0A7G3ZEG3"/>
<evidence type="ECO:0000256" key="2">
    <source>
        <dbReference type="ARBA" id="ARBA00022679"/>
    </source>
</evidence>
<dbReference type="Pfam" id="PF01529">
    <property type="entry name" value="DHHC"/>
    <property type="match status" value="1"/>
</dbReference>
<name>A0A7G3ZEG3_9SACH</name>
<keyword evidence="5 11" id="KW-0472">Membrane</keyword>
<dbReference type="GeneID" id="59325036"/>
<dbReference type="EMBL" id="CP059248">
    <property type="protein sequence ID" value="QLL31899.1"/>
    <property type="molecule type" value="Genomic_DNA"/>
</dbReference>
<protein>
    <recommendedName>
        <fullName evidence="11">Palmitoyltransferase</fullName>
        <ecNumber evidence="11">2.3.1.225</ecNumber>
    </recommendedName>
</protein>
<evidence type="ECO:0000256" key="9">
    <source>
        <dbReference type="ARBA" id="ARBA00023463"/>
    </source>
</evidence>
<feature type="transmembrane region" description="Helical" evidence="11">
    <location>
        <begin position="259"/>
        <end position="283"/>
    </location>
</feature>
<dbReference type="GO" id="GO:0006612">
    <property type="term" value="P:protein targeting to membrane"/>
    <property type="evidence" value="ECO:0007669"/>
    <property type="project" value="TreeGrafter"/>
</dbReference>
<keyword evidence="14" id="KW-1185">Reference proteome</keyword>
<evidence type="ECO:0000256" key="4">
    <source>
        <dbReference type="ARBA" id="ARBA00022989"/>
    </source>
</evidence>
<keyword evidence="2 11" id="KW-0808">Transferase</keyword>
<evidence type="ECO:0000256" key="11">
    <source>
        <dbReference type="RuleBase" id="RU079119"/>
    </source>
</evidence>
<dbReference type="InterPro" id="IPR039859">
    <property type="entry name" value="PFA4/ZDH16/20/ERF2-like"/>
</dbReference>
<feature type="transmembrane region" description="Helical" evidence="11">
    <location>
        <begin position="109"/>
        <end position="128"/>
    </location>
</feature>
<gene>
    <name evidence="13" type="ORF">HG536_0C00660</name>
</gene>
<keyword evidence="3 11" id="KW-0812">Transmembrane</keyword>
<dbReference type="PANTHER" id="PTHR22883:SF43">
    <property type="entry name" value="PALMITOYLTRANSFERASE APP"/>
    <property type="match status" value="1"/>
</dbReference>
<comment type="similarity">
    <text evidence="9">Belongs to the DHHC palmitoyltransferase family. ERF2/ZDHHC9 subfamily.</text>
</comment>
<dbReference type="RefSeq" id="XP_037138574.1">
    <property type="nucleotide sequence ID" value="XM_037282679.1"/>
</dbReference>
<evidence type="ECO:0000313" key="13">
    <source>
        <dbReference type="EMBL" id="QLL31899.1"/>
    </source>
</evidence>
<dbReference type="EC" id="2.3.1.225" evidence="11"/>
<keyword evidence="6" id="KW-0564">Palmitate</keyword>
<evidence type="ECO:0000256" key="10">
    <source>
        <dbReference type="ARBA" id="ARBA00048048"/>
    </source>
</evidence>
<keyword evidence="4 11" id="KW-1133">Transmembrane helix</keyword>
<dbReference type="GO" id="GO:0019706">
    <property type="term" value="F:protein-cysteine S-palmitoyltransferase activity"/>
    <property type="evidence" value="ECO:0007669"/>
    <property type="project" value="UniProtKB-EC"/>
</dbReference>
<dbReference type="OrthoDB" id="9909019at2759"/>
<evidence type="ECO:0000259" key="12">
    <source>
        <dbReference type="Pfam" id="PF01529"/>
    </source>
</evidence>
<proteinExistence type="inferred from homology"/>